<dbReference type="Proteomes" id="UP001302949">
    <property type="component" value="Unassembled WGS sequence"/>
</dbReference>
<protein>
    <submittedName>
        <fullName evidence="1">Uncharacterized protein</fullName>
    </submittedName>
</protein>
<dbReference type="EMBL" id="JAYFUM010000010">
    <property type="protein sequence ID" value="MEA5139615.1"/>
    <property type="molecule type" value="Genomic_DNA"/>
</dbReference>
<keyword evidence="2" id="KW-1185">Reference proteome</keyword>
<proteinExistence type="predicted"/>
<reference evidence="1 2" key="1">
    <citation type="submission" date="2023-12" db="EMBL/GenBank/DDBJ databases">
        <title>Novel species of the genus Arcicella isolated from rivers.</title>
        <authorList>
            <person name="Lu H."/>
        </authorList>
    </citation>
    <scope>NUCLEOTIDE SEQUENCE [LARGE SCALE GENOMIC DNA]</scope>
    <source>
        <strain evidence="1 2">KCTC 23307</strain>
    </source>
</reference>
<gene>
    <name evidence="1" type="ORF">VB248_10730</name>
</gene>
<organism evidence="1 2">
    <name type="scientific">Arcicella rigui</name>
    <dbReference type="NCBI Taxonomy" id="797020"/>
    <lineage>
        <taxon>Bacteria</taxon>
        <taxon>Pseudomonadati</taxon>
        <taxon>Bacteroidota</taxon>
        <taxon>Cytophagia</taxon>
        <taxon>Cytophagales</taxon>
        <taxon>Flectobacillaceae</taxon>
        <taxon>Arcicella</taxon>
    </lineage>
</organism>
<dbReference type="RefSeq" id="WP_323296769.1">
    <property type="nucleotide sequence ID" value="NZ_JAYFUM010000010.1"/>
</dbReference>
<evidence type="ECO:0000313" key="1">
    <source>
        <dbReference type="EMBL" id="MEA5139615.1"/>
    </source>
</evidence>
<accession>A0ABU5Q9V3</accession>
<sequence length="49" mass="5815">MENVSNEKKKVPEHIQKMIEDKIKDKREFARKVRAGELDYLKNNVISTI</sequence>
<evidence type="ECO:0000313" key="2">
    <source>
        <dbReference type="Proteomes" id="UP001302949"/>
    </source>
</evidence>
<comment type="caution">
    <text evidence="1">The sequence shown here is derived from an EMBL/GenBank/DDBJ whole genome shotgun (WGS) entry which is preliminary data.</text>
</comment>
<name>A0ABU5Q9V3_9BACT</name>